<evidence type="ECO:0000313" key="2">
    <source>
        <dbReference type="EnsemblPlants" id="OBART03G00120.1"/>
    </source>
</evidence>
<dbReference type="EnsemblPlants" id="OBART03G00120.1">
    <property type="protein sequence ID" value="OBART03G00120.1"/>
    <property type="gene ID" value="OBART03G00120"/>
</dbReference>
<organism evidence="2">
    <name type="scientific">Oryza barthii</name>
    <dbReference type="NCBI Taxonomy" id="65489"/>
    <lineage>
        <taxon>Eukaryota</taxon>
        <taxon>Viridiplantae</taxon>
        <taxon>Streptophyta</taxon>
        <taxon>Embryophyta</taxon>
        <taxon>Tracheophyta</taxon>
        <taxon>Spermatophyta</taxon>
        <taxon>Magnoliopsida</taxon>
        <taxon>Liliopsida</taxon>
        <taxon>Poales</taxon>
        <taxon>Poaceae</taxon>
        <taxon>BOP clade</taxon>
        <taxon>Oryzoideae</taxon>
        <taxon>Oryzeae</taxon>
        <taxon>Oryzinae</taxon>
        <taxon>Oryza</taxon>
    </lineage>
</organism>
<keyword evidence="3" id="KW-1185">Reference proteome</keyword>
<name>A0A0D3FCL0_9ORYZ</name>
<reference evidence="2" key="2">
    <citation type="submission" date="2015-03" db="UniProtKB">
        <authorList>
            <consortium name="EnsemblPlants"/>
        </authorList>
    </citation>
    <scope>IDENTIFICATION</scope>
</reference>
<protein>
    <submittedName>
        <fullName evidence="2">Uncharacterized protein</fullName>
    </submittedName>
</protein>
<dbReference type="AlphaFoldDB" id="A0A0D3FCL0"/>
<accession>A0A0D3FCL0</accession>
<dbReference type="HOGENOM" id="CLU_2889321_0_0_1"/>
<feature type="region of interest" description="Disordered" evidence="1">
    <location>
        <begin position="44"/>
        <end position="63"/>
    </location>
</feature>
<dbReference type="Proteomes" id="UP000026960">
    <property type="component" value="Chromosome 3"/>
</dbReference>
<sequence length="63" mass="6875">MLHTGIPSGRDPSSCLPIQREARAERLSCGDRCRLSVRTFGVVGEEDPLGERRTRPPATSPAQ</sequence>
<proteinExistence type="predicted"/>
<reference evidence="2" key="1">
    <citation type="journal article" date="2009" name="Rice">
        <title>De Novo Next Generation Sequencing of Plant Genomes.</title>
        <authorList>
            <person name="Rounsley S."/>
            <person name="Marri P.R."/>
            <person name="Yu Y."/>
            <person name="He R."/>
            <person name="Sisneros N."/>
            <person name="Goicoechea J.L."/>
            <person name="Lee S.J."/>
            <person name="Angelova A."/>
            <person name="Kudrna D."/>
            <person name="Luo M."/>
            <person name="Affourtit J."/>
            <person name="Desany B."/>
            <person name="Knight J."/>
            <person name="Niazi F."/>
            <person name="Egholm M."/>
            <person name="Wing R.A."/>
        </authorList>
    </citation>
    <scope>NUCLEOTIDE SEQUENCE [LARGE SCALE GENOMIC DNA]</scope>
    <source>
        <strain evidence="2">cv. IRGC 105608</strain>
    </source>
</reference>
<dbReference type="Gramene" id="OBART03G00120.1">
    <property type="protein sequence ID" value="OBART03G00120.1"/>
    <property type="gene ID" value="OBART03G00120"/>
</dbReference>
<dbReference type="PaxDb" id="65489-OBART03G00120.1"/>
<evidence type="ECO:0000256" key="1">
    <source>
        <dbReference type="SAM" id="MobiDB-lite"/>
    </source>
</evidence>
<evidence type="ECO:0000313" key="3">
    <source>
        <dbReference type="Proteomes" id="UP000026960"/>
    </source>
</evidence>